<dbReference type="PANTHER" id="PTHR32125:SF4">
    <property type="entry name" value="2-C-METHYL-D-ERYTHRITOL 4-PHOSPHATE CYTIDYLYLTRANSFERASE, CHLOROPLASTIC"/>
    <property type="match status" value="1"/>
</dbReference>
<comment type="caution">
    <text evidence="3">The sequence shown here is derived from an EMBL/GenBank/DDBJ whole genome shotgun (WGS) entry which is preliminary data.</text>
</comment>
<dbReference type="InterPro" id="IPR034683">
    <property type="entry name" value="IspD/TarI"/>
</dbReference>
<dbReference type="PANTHER" id="PTHR32125">
    <property type="entry name" value="2-C-METHYL-D-ERYTHRITOL 4-PHOSPHATE CYTIDYLYLTRANSFERASE, CHLOROPLASTIC"/>
    <property type="match status" value="1"/>
</dbReference>
<evidence type="ECO:0000256" key="1">
    <source>
        <dbReference type="ARBA" id="ARBA00022679"/>
    </source>
</evidence>
<protein>
    <submittedName>
        <fullName evidence="3">2-C-methyl-D-erythritol 4-phosphate cytidylyltransferase</fullName>
    </submittedName>
</protein>
<accession>A0ABR6UBD5</accession>
<proteinExistence type="predicted"/>
<keyword evidence="4" id="KW-1185">Reference proteome</keyword>
<dbReference type="EMBL" id="JACMYC010000009">
    <property type="protein sequence ID" value="MBC2961685.1"/>
    <property type="molecule type" value="Genomic_DNA"/>
</dbReference>
<keyword evidence="2 3" id="KW-0548">Nucleotidyltransferase</keyword>
<dbReference type="GO" id="GO:0016779">
    <property type="term" value="F:nucleotidyltransferase activity"/>
    <property type="evidence" value="ECO:0007669"/>
    <property type="project" value="UniProtKB-KW"/>
</dbReference>
<sequence length="236" mass="23838">MPAAVVILAAGSGSRVGAAVNKVLLPLGPAAVLAWSVRDALALEDVARVLLVVRAGEERAVADAVVPHLGGVEVGVEVGVVTGGATRHASEWQALRALAPAIEAGEVDVVAVHDGARPLAGPDLFARTIAAAREHGGAIPVVPLSGVLPVEPTAGPLPPGLAGVQTPQAFRADALLAAYRRADVDGFEGTDTASCLERYPSADAPVRIAAVPSTSSNLKITFPEDVDLALAVSRGF</sequence>
<dbReference type="Proteomes" id="UP000604001">
    <property type="component" value="Unassembled WGS sequence"/>
</dbReference>
<name>A0ABR6UBD5_9ACTN</name>
<dbReference type="Gene3D" id="3.90.550.10">
    <property type="entry name" value="Spore Coat Polysaccharide Biosynthesis Protein SpsA, Chain A"/>
    <property type="match status" value="1"/>
</dbReference>
<evidence type="ECO:0000313" key="3">
    <source>
        <dbReference type="EMBL" id="MBC2961685.1"/>
    </source>
</evidence>
<dbReference type="RefSeq" id="WP_186346886.1">
    <property type="nucleotide sequence ID" value="NZ_BMMR01000004.1"/>
</dbReference>
<evidence type="ECO:0000256" key="2">
    <source>
        <dbReference type="ARBA" id="ARBA00022695"/>
    </source>
</evidence>
<evidence type="ECO:0000313" key="4">
    <source>
        <dbReference type="Proteomes" id="UP000604001"/>
    </source>
</evidence>
<gene>
    <name evidence="3" type="ORF">H7344_15390</name>
</gene>
<dbReference type="InterPro" id="IPR050088">
    <property type="entry name" value="IspD/TarI_cytidylyltransf_bact"/>
</dbReference>
<keyword evidence="1" id="KW-0808">Transferase</keyword>
<dbReference type="InterPro" id="IPR029044">
    <property type="entry name" value="Nucleotide-diphossugar_trans"/>
</dbReference>
<dbReference type="SUPFAM" id="SSF53448">
    <property type="entry name" value="Nucleotide-diphospho-sugar transferases"/>
    <property type="match status" value="1"/>
</dbReference>
<reference evidence="3 4" key="1">
    <citation type="submission" date="2020-08" db="EMBL/GenBank/DDBJ databases">
        <title>novel species in genus Nocardioides.</title>
        <authorList>
            <person name="Zhang G."/>
        </authorList>
    </citation>
    <scope>NUCLEOTIDE SEQUENCE [LARGE SCALE GENOMIC DNA]</scope>
    <source>
        <strain evidence="3 4">SC8A-24</strain>
    </source>
</reference>
<organism evidence="3 4">
    <name type="scientific">Nocardioides deserti</name>
    <dbReference type="NCBI Taxonomy" id="1588644"/>
    <lineage>
        <taxon>Bacteria</taxon>
        <taxon>Bacillati</taxon>
        <taxon>Actinomycetota</taxon>
        <taxon>Actinomycetes</taxon>
        <taxon>Propionibacteriales</taxon>
        <taxon>Nocardioidaceae</taxon>
        <taxon>Nocardioides</taxon>
    </lineage>
</organism>
<dbReference type="Pfam" id="PF01128">
    <property type="entry name" value="IspD"/>
    <property type="match status" value="1"/>
</dbReference>